<protein>
    <recommendedName>
        <fullName evidence="5">Nephrocystin 3-like N-terminal domain-containing protein</fullName>
    </recommendedName>
</protein>
<comment type="caution">
    <text evidence="6">The sequence shown here is derived from an EMBL/GenBank/DDBJ whole genome shotgun (WGS) entry which is preliminary data.</text>
</comment>
<dbReference type="PROSITE" id="PS50088">
    <property type="entry name" value="ANK_REPEAT"/>
    <property type="match status" value="4"/>
</dbReference>
<dbReference type="Gene3D" id="1.25.40.20">
    <property type="entry name" value="Ankyrin repeat-containing domain"/>
    <property type="match status" value="5"/>
</dbReference>
<accession>A0ABR1SST0</accession>
<feature type="region of interest" description="Disordered" evidence="4">
    <location>
        <begin position="1654"/>
        <end position="1685"/>
    </location>
</feature>
<dbReference type="Pfam" id="PF24883">
    <property type="entry name" value="NPHP3_N"/>
    <property type="match status" value="1"/>
</dbReference>
<dbReference type="InterPro" id="IPR036770">
    <property type="entry name" value="Ankyrin_rpt-contain_sf"/>
</dbReference>
<dbReference type="Pfam" id="PF12796">
    <property type="entry name" value="Ank_2"/>
    <property type="match status" value="2"/>
</dbReference>
<evidence type="ECO:0000256" key="2">
    <source>
        <dbReference type="ARBA" id="ARBA00023043"/>
    </source>
</evidence>
<evidence type="ECO:0000259" key="5">
    <source>
        <dbReference type="Pfam" id="PF24883"/>
    </source>
</evidence>
<feature type="region of interest" description="Disordered" evidence="4">
    <location>
        <begin position="1585"/>
        <end position="1610"/>
    </location>
</feature>
<feature type="repeat" description="ANK" evidence="3">
    <location>
        <begin position="1181"/>
        <end position="1213"/>
    </location>
</feature>
<keyword evidence="1" id="KW-0677">Repeat</keyword>
<organism evidence="6 7">
    <name type="scientific">Apiospora marii</name>
    <dbReference type="NCBI Taxonomy" id="335849"/>
    <lineage>
        <taxon>Eukaryota</taxon>
        <taxon>Fungi</taxon>
        <taxon>Dikarya</taxon>
        <taxon>Ascomycota</taxon>
        <taxon>Pezizomycotina</taxon>
        <taxon>Sordariomycetes</taxon>
        <taxon>Xylariomycetidae</taxon>
        <taxon>Amphisphaeriales</taxon>
        <taxon>Apiosporaceae</taxon>
        <taxon>Apiospora</taxon>
    </lineage>
</organism>
<keyword evidence="7" id="KW-1185">Reference proteome</keyword>
<feature type="repeat" description="ANK" evidence="3">
    <location>
        <begin position="1079"/>
        <end position="1111"/>
    </location>
</feature>
<dbReference type="InterPro" id="IPR056884">
    <property type="entry name" value="NPHP3-like_N"/>
</dbReference>
<evidence type="ECO:0000313" key="7">
    <source>
        <dbReference type="Proteomes" id="UP001396898"/>
    </source>
</evidence>
<evidence type="ECO:0000256" key="4">
    <source>
        <dbReference type="SAM" id="MobiDB-lite"/>
    </source>
</evidence>
<dbReference type="PANTHER" id="PTHR24123">
    <property type="entry name" value="ANKYRIN REPEAT-CONTAINING"/>
    <property type="match status" value="1"/>
</dbReference>
<evidence type="ECO:0000256" key="3">
    <source>
        <dbReference type="PROSITE-ProRule" id="PRU00023"/>
    </source>
</evidence>
<dbReference type="PANTHER" id="PTHR24123:SF33">
    <property type="entry name" value="PROTEIN HOS4"/>
    <property type="match status" value="1"/>
</dbReference>
<name>A0ABR1SST0_9PEZI</name>
<feature type="repeat" description="ANK" evidence="3">
    <location>
        <begin position="1326"/>
        <end position="1358"/>
    </location>
</feature>
<dbReference type="SMART" id="SM00248">
    <property type="entry name" value="ANK"/>
    <property type="match status" value="18"/>
</dbReference>
<dbReference type="SUPFAM" id="SSF48403">
    <property type="entry name" value="Ankyrin repeat"/>
    <property type="match status" value="3"/>
</dbReference>
<proteinExistence type="predicted"/>
<gene>
    <name evidence="6" type="ORF">PG991_001710</name>
</gene>
<sequence length="1685" mass="188028">MSSQSPNPSDIPDNLETMIESPTTIRLLDSPCFGLEWFNTPSPHARYDVILIDGVRDVIGDVWTKNVQSWVETVLLSESPYSVAEFRYDTSSDGAPIYAVNGIEKEATNLLDGLKQDHTEEGGSPQNTFSFDRGLIFISRDFGGLLAKKALCIASRSPYTYQDVLRRTCMMIFYDCPHRSFDLEDLEDNIVQMFSGPGPNSRHGLIQKATRLAFEVEDIHQSCSYSLLWQQIPVLNVITFWGEMEDDEQSIYNYNSHALIQCPLEEYHVTEAEHSQLGLGLQDPNDTESTKVISAIWNFIRNSIATREFPNHKLPQSRILDWLMLLPECPPVRYPAIIKLAAIPFQRWSKSHEQFDDWIQHYDEGFRVAHLYSVSGPAELSEQVLQHVQTRQNWAKVLYFRFYPNDTRLNSTRALLLYFLTQHMRWSNQTCVWPIEALPHAFTTRDLYQCFVDLVWTRNEKRDVWLIIAGIEHADMDLFWFLRQLNELGRRREVPLQVVVTSNGNEKVISQLKDFTTINLSASLDSEQLKNDALMAKTLASRRKLEDMSRSCSDIDIAVPMILQAHFSDPQLADMVLQWTIHAITLRSFSFNFHETLGHILNTSPKMIFQATRNYLPTEQQELAKDVSVIVKAAFRPLTVDEIASALLFRVNPDPTPPSSYFTSNAKDYRRLVERVHQIIPVLFTIEHGEVHFAHDSIMEVQGLGMFPSVLAQHTSMTLICLGYLRLPTTWTLVADLVHERTADNIPGSESRRDFLAVSLGEMLAFFKMDHARAAWLDALNALSGSMCRKSHRNDLSAFQCVAQTGVVDLVTAMVSEQRQSPYFETECVLAISEAALYGHVETVRLLLQEMVGVAPGLKDAISAAASHGNEDVLNLLIDFCSRSQDFVWPDGLLCRAAWLGQGGIVQKLLAIGLSLDWKVDDESSLFLRDLTRLSIDTIVPREQLLVTPLAIALAFGHRQVVRVILEADKTEFLPGLSLLLLGQALEFGDPEVIRLLIEHNIRPMDAVEEEELLHVATESSSYRAIEAMVQAGSDVSWHTEDLPEGHAVGPLITAVGRGYTRCFKHLLQSGVKVNVPNNGKTALFEAVNSRRLEMARMLLAAGADPNVMSDNHLPLITAVNNYDKAMVETLLDNGANIEAYIEHELAKGKTALAVAAGKVDYDILYTLLQRGAEVNCSSLDLSSPLYVAAFKERIENVKILLEHKAQVDDGDARGTGEPTPLNVAFPNAEVVTTLLDHGADINYRSSYGTVLYHVNEVDSFGRTALHLIDAYTPVTFVAALVNAGASTEALDSSGATPLAKAVVSGNIEVFRYLETQSRHGPGRHDTISPLRLACAAGSAVMVEHLVKAGADVNEVDRSTGETPLYALFTGPGASSDIVRFLVEDCGANVNKPGGEFKYPLIKAFTCCIDNHWTSDDRRELVLKIYKNIRLLLQCGADIDAQDDSGRRAVHLALSSLSLTVPWHLFEEFGADLGARDNLGRSALHYAAAMGLPSDFAWLAERAGVGVDLVDSRGWTPLFWATQQRRPANFNPMVQVLKEHGADLWAKTTDSYGVWTPLKLARFRGCFTETALLALIPTEKTRKLPKLVPGGTSDVPGTHHDKQDETAAAPTEEAIETWNDELHETETGTHRELLDLPHRHDVWEKCGFMYAGEAVDSSDSDTSPDLGDDYDDSDEETEKGERDDD</sequence>
<dbReference type="EMBL" id="JAQQWI010000004">
    <property type="protein sequence ID" value="KAK8036573.1"/>
    <property type="molecule type" value="Genomic_DNA"/>
</dbReference>
<dbReference type="Proteomes" id="UP001396898">
    <property type="component" value="Unassembled WGS sequence"/>
</dbReference>
<feature type="repeat" description="ANK" evidence="3">
    <location>
        <begin position="1148"/>
        <end position="1180"/>
    </location>
</feature>
<dbReference type="InterPro" id="IPR002110">
    <property type="entry name" value="Ankyrin_rpt"/>
</dbReference>
<evidence type="ECO:0000313" key="6">
    <source>
        <dbReference type="EMBL" id="KAK8036573.1"/>
    </source>
</evidence>
<feature type="domain" description="Nephrocystin 3-like N-terminal" evidence="5">
    <location>
        <begin position="347"/>
        <end position="502"/>
    </location>
</feature>
<keyword evidence="2 3" id="KW-0040">ANK repeat</keyword>
<dbReference type="Pfam" id="PF00023">
    <property type="entry name" value="Ank"/>
    <property type="match status" value="1"/>
</dbReference>
<dbReference type="PROSITE" id="PS50297">
    <property type="entry name" value="ANK_REP_REGION"/>
    <property type="match status" value="3"/>
</dbReference>
<dbReference type="InterPro" id="IPR051165">
    <property type="entry name" value="Multifunctional_ANK_Repeat"/>
</dbReference>
<reference evidence="6 7" key="1">
    <citation type="submission" date="2023-01" db="EMBL/GenBank/DDBJ databases">
        <title>Analysis of 21 Apiospora genomes using comparative genomics revels a genus with tremendous synthesis potential of carbohydrate active enzymes and secondary metabolites.</title>
        <authorList>
            <person name="Sorensen T."/>
        </authorList>
    </citation>
    <scope>NUCLEOTIDE SEQUENCE [LARGE SCALE GENOMIC DNA]</scope>
    <source>
        <strain evidence="6 7">CBS 20057</strain>
    </source>
</reference>
<feature type="compositionally biased region" description="Acidic residues" evidence="4">
    <location>
        <begin position="1666"/>
        <end position="1678"/>
    </location>
</feature>
<evidence type="ECO:0000256" key="1">
    <source>
        <dbReference type="ARBA" id="ARBA00022737"/>
    </source>
</evidence>